<protein>
    <submittedName>
        <fullName evidence="1">Uncharacterized protein</fullName>
    </submittedName>
</protein>
<organism evidence="1 2">
    <name type="scientific">Peronosclerospora sorghi</name>
    <dbReference type="NCBI Taxonomy" id="230839"/>
    <lineage>
        <taxon>Eukaryota</taxon>
        <taxon>Sar</taxon>
        <taxon>Stramenopiles</taxon>
        <taxon>Oomycota</taxon>
        <taxon>Peronosporomycetes</taxon>
        <taxon>Peronosporales</taxon>
        <taxon>Peronosporaceae</taxon>
        <taxon>Peronosclerospora</taxon>
    </lineage>
</organism>
<evidence type="ECO:0000313" key="1">
    <source>
        <dbReference type="EMBL" id="KAI9919319.1"/>
    </source>
</evidence>
<comment type="caution">
    <text evidence="1">The sequence shown here is derived from an EMBL/GenBank/DDBJ whole genome shotgun (WGS) entry which is preliminary data.</text>
</comment>
<name>A0ACC0WKP0_9STRA</name>
<evidence type="ECO:0000313" key="2">
    <source>
        <dbReference type="Proteomes" id="UP001163321"/>
    </source>
</evidence>
<sequence length="306" mass="35031">MGNQERGAVAIVQLIEEALVSENKLVSKWKSEGKTVIEVLEEAQGGGHLLETLNGPNMNALVQFFENSPDEKALIELLLEKYDVHVIAEALDRASRWCNANTNAEKLMDLLLDRNNDPGVRGDPGVGVDCTWRKNLVEIIRLGTKKNDGFPKLEAKVVESQLFEYWSLREDKQPAKRLEMEQYPPAGSSAWLAEVLNYFEYSSLHHPTEKVYFTKWINERNGKRASSEMRRAAKEANDLDLYKALIEDNENYLLGKAKRSYVAFEEAYRKGILPSEFQAHYAEADIQTSLYKYYYEAKEKERQQVG</sequence>
<dbReference type="Proteomes" id="UP001163321">
    <property type="component" value="Chromosome 11"/>
</dbReference>
<dbReference type="EMBL" id="CM047590">
    <property type="protein sequence ID" value="KAI9919319.1"/>
    <property type="molecule type" value="Genomic_DNA"/>
</dbReference>
<reference evidence="1 2" key="1">
    <citation type="journal article" date="2022" name="bioRxiv">
        <title>The genome of the oomycete Peronosclerospora sorghi, a cosmopolitan pathogen of maize and sorghum, is inflated with dispersed pseudogenes.</title>
        <authorList>
            <person name="Fletcher K."/>
            <person name="Martin F."/>
            <person name="Isakeit T."/>
            <person name="Cavanaugh K."/>
            <person name="Magill C."/>
            <person name="Michelmore R."/>
        </authorList>
    </citation>
    <scope>NUCLEOTIDE SEQUENCE [LARGE SCALE GENOMIC DNA]</scope>
    <source>
        <strain evidence="1">P6</strain>
    </source>
</reference>
<gene>
    <name evidence="1" type="ORF">PsorP6_017500</name>
</gene>
<accession>A0ACC0WKP0</accession>
<keyword evidence="2" id="KW-1185">Reference proteome</keyword>
<proteinExistence type="predicted"/>